<accession>A0A2H0TS71</accession>
<sequence length="175" mass="19819">MIKKINEHILHEDTWQKIHLDDVALPDGTFGTYAYLDSVAGAFVIAQRDDGKILVLREWRYPIQGWTWCFPAGGVEENETPLETAKRELKEETGVEAVHWDDLGDLRIDPGKNKHTAQFFYATGLTEGKRGAPEPGELHEVHWLSIVEIETAIQSGEINNGWLLSGYAKLMVRLH</sequence>
<dbReference type="SUPFAM" id="SSF55811">
    <property type="entry name" value="Nudix"/>
    <property type="match status" value="1"/>
</dbReference>
<dbReference type="GO" id="GO:0016462">
    <property type="term" value="F:pyrophosphatase activity"/>
    <property type="evidence" value="ECO:0007669"/>
    <property type="project" value="UniProtKB-ARBA"/>
</dbReference>
<name>A0A2H0TS71_9BACT</name>
<dbReference type="AlphaFoldDB" id="A0A2H0TS71"/>
<evidence type="ECO:0000256" key="3">
    <source>
        <dbReference type="RuleBase" id="RU003476"/>
    </source>
</evidence>
<comment type="cofactor">
    <cofactor evidence="1">
        <name>Mg(2+)</name>
        <dbReference type="ChEBI" id="CHEBI:18420"/>
    </cofactor>
</comment>
<dbReference type="GO" id="GO:0019693">
    <property type="term" value="P:ribose phosphate metabolic process"/>
    <property type="evidence" value="ECO:0007669"/>
    <property type="project" value="TreeGrafter"/>
</dbReference>
<dbReference type="EMBL" id="PFCB01000023">
    <property type="protein sequence ID" value="PIR74247.1"/>
    <property type="molecule type" value="Genomic_DNA"/>
</dbReference>
<dbReference type="PANTHER" id="PTHR11839">
    <property type="entry name" value="UDP/ADP-SUGAR PYROPHOSPHATASE"/>
    <property type="match status" value="1"/>
</dbReference>
<gene>
    <name evidence="5" type="ORF">COU35_03060</name>
</gene>
<dbReference type="Pfam" id="PF00293">
    <property type="entry name" value="NUDIX"/>
    <property type="match status" value="1"/>
</dbReference>
<evidence type="ECO:0000259" key="4">
    <source>
        <dbReference type="PROSITE" id="PS51462"/>
    </source>
</evidence>
<evidence type="ECO:0000313" key="6">
    <source>
        <dbReference type="Proteomes" id="UP000230154"/>
    </source>
</evidence>
<evidence type="ECO:0000256" key="2">
    <source>
        <dbReference type="ARBA" id="ARBA00022801"/>
    </source>
</evidence>
<dbReference type="InterPro" id="IPR020476">
    <property type="entry name" value="Nudix_hydrolase"/>
</dbReference>
<dbReference type="PANTHER" id="PTHR11839:SF18">
    <property type="entry name" value="NUDIX HYDROLASE DOMAIN-CONTAINING PROTEIN"/>
    <property type="match status" value="1"/>
</dbReference>
<dbReference type="PROSITE" id="PS51462">
    <property type="entry name" value="NUDIX"/>
    <property type="match status" value="1"/>
</dbReference>
<comment type="caution">
    <text evidence="5">The sequence shown here is derived from an EMBL/GenBank/DDBJ whole genome shotgun (WGS) entry which is preliminary data.</text>
</comment>
<organism evidence="5 6">
    <name type="scientific">Candidatus Magasanikbacteria bacterium CG10_big_fil_rev_8_21_14_0_10_47_10</name>
    <dbReference type="NCBI Taxonomy" id="1974652"/>
    <lineage>
        <taxon>Bacteria</taxon>
        <taxon>Candidatus Magasanikiibacteriota</taxon>
    </lineage>
</organism>
<feature type="domain" description="Nudix hydrolase" evidence="4">
    <location>
        <begin position="35"/>
        <end position="166"/>
    </location>
</feature>
<protein>
    <submittedName>
        <fullName evidence="5">NUDIX hydrolase</fullName>
    </submittedName>
</protein>
<dbReference type="GO" id="GO:0005829">
    <property type="term" value="C:cytosol"/>
    <property type="evidence" value="ECO:0007669"/>
    <property type="project" value="TreeGrafter"/>
</dbReference>
<dbReference type="InterPro" id="IPR015797">
    <property type="entry name" value="NUDIX_hydrolase-like_dom_sf"/>
</dbReference>
<dbReference type="CDD" id="cd03424">
    <property type="entry name" value="NUDIX_ADPRase_Nudt5_UGPPase_Nudt14"/>
    <property type="match status" value="1"/>
</dbReference>
<evidence type="ECO:0000313" key="5">
    <source>
        <dbReference type="EMBL" id="PIR74247.1"/>
    </source>
</evidence>
<dbReference type="GO" id="GO:0006753">
    <property type="term" value="P:nucleoside phosphate metabolic process"/>
    <property type="evidence" value="ECO:0007669"/>
    <property type="project" value="TreeGrafter"/>
</dbReference>
<dbReference type="InterPro" id="IPR000086">
    <property type="entry name" value="NUDIX_hydrolase_dom"/>
</dbReference>
<reference evidence="6" key="1">
    <citation type="submission" date="2017-09" db="EMBL/GenBank/DDBJ databases">
        <title>Depth-based differentiation of microbial function through sediment-hosted aquifers and enrichment of novel symbionts in the deep terrestrial subsurface.</title>
        <authorList>
            <person name="Probst A.J."/>
            <person name="Ladd B."/>
            <person name="Jarett J.K."/>
            <person name="Geller-Mcgrath D.E."/>
            <person name="Sieber C.M.K."/>
            <person name="Emerson J.B."/>
            <person name="Anantharaman K."/>
            <person name="Thomas B.C."/>
            <person name="Malmstrom R."/>
            <person name="Stieglmeier M."/>
            <person name="Klingl A."/>
            <person name="Woyke T."/>
            <person name="Ryan C.M."/>
            <person name="Banfield J.F."/>
        </authorList>
    </citation>
    <scope>NUCLEOTIDE SEQUENCE [LARGE SCALE GENOMIC DNA]</scope>
</reference>
<comment type="similarity">
    <text evidence="3">Belongs to the Nudix hydrolase family.</text>
</comment>
<dbReference type="PROSITE" id="PS00893">
    <property type="entry name" value="NUDIX_BOX"/>
    <property type="match status" value="1"/>
</dbReference>
<keyword evidence="2 3" id="KW-0378">Hydrolase</keyword>
<dbReference type="Gene3D" id="3.90.79.10">
    <property type="entry name" value="Nucleoside Triphosphate Pyrophosphohydrolase"/>
    <property type="match status" value="1"/>
</dbReference>
<dbReference type="Proteomes" id="UP000230154">
    <property type="component" value="Unassembled WGS sequence"/>
</dbReference>
<evidence type="ECO:0000256" key="1">
    <source>
        <dbReference type="ARBA" id="ARBA00001946"/>
    </source>
</evidence>
<proteinExistence type="inferred from homology"/>
<dbReference type="PRINTS" id="PR00502">
    <property type="entry name" value="NUDIXFAMILY"/>
</dbReference>
<dbReference type="InterPro" id="IPR020084">
    <property type="entry name" value="NUDIX_hydrolase_CS"/>
</dbReference>